<dbReference type="Gene3D" id="3.40.50.300">
    <property type="entry name" value="P-loop containing nucleotide triphosphate hydrolases"/>
    <property type="match status" value="1"/>
</dbReference>
<keyword evidence="3" id="KW-1185">Reference proteome</keyword>
<gene>
    <name evidence="2" type="ORF">TBK1r_63840</name>
</gene>
<evidence type="ECO:0000313" key="2">
    <source>
        <dbReference type="EMBL" id="QDV87354.1"/>
    </source>
</evidence>
<evidence type="ECO:0000313" key="3">
    <source>
        <dbReference type="Proteomes" id="UP000318081"/>
    </source>
</evidence>
<evidence type="ECO:0000259" key="1">
    <source>
        <dbReference type="Pfam" id="PF13476"/>
    </source>
</evidence>
<reference evidence="2 3" key="1">
    <citation type="submission" date="2019-02" db="EMBL/GenBank/DDBJ databases">
        <title>Deep-cultivation of Planctomycetes and their phenomic and genomic characterization uncovers novel biology.</title>
        <authorList>
            <person name="Wiegand S."/>
            <person name="Jogler M."/>
            <person name="Boedeker C."/>
            <person name="Pinto D."/>
            <person name="Vollmers J."/>
            <person name="Rivas-Marin E."/>
            <person name="Kohn T."/>
            <person name="Peeters S.H."/>
            <person name="Heuer A."/>
            <person name="Rast P."/>
            <person name="Oberbeckmann S."/>
            <person name="Bunk B."/>
            <person name="Jeske O."/>
            <person name="Meyerdierks A."/>
            <person name="Storesund J.E."/>
            <person name="Kallscheuer N."/>
            <person name="Luecker S."/>
            <person name="Lage O.M."/>
            <person name="Pohl T."/>
            <person name="Merkel B.J."/>
            <person name="Hornburger P."/>
            <person name="Mueller R.-W."/>
            <person name="Bruemmer F."/>
            <person name="Labrenz M."/>
            <person name="Spormann A.M."/>
            <person name="Op den Camp H."/>
            <person name="Overmann J."/>
            <person name="Amann R."/>
            <person name="Jetten M.S.M."/>
            <person name="Mascher T."/>
            <person name="Medema M.H."/>
            <person name="Devos D.P."/>
            <person name="Kaster A.-K."/>
            <person name="Ovreas L."/>
            <person name="Rohde M."/>
            <person name="Galperin M.Y."/>
            <person name="Jogler C."/>
        </authorList>
    </citation>
    <scope>NUCLEOTIDE SEQUENCE [LARGE SCALE GENOMIC DNA]</scope>
    <source>
        <strain evidence="2 3">TBK1r</strain>
    </source>
</reference>
<dbReference type="EMBL" id="CP036432">
    <property type="protein sequence ID" value="QDV87354.1"/>
    <property type="molecule type" value="Genomic_DNA"/>
</dbReference>
<protein>
    <recommendedName>
        <fullName evidence="1">Rad50/SbcC-type AAA domain-containing protein</fullName>
    </recommendedName>
</protein>
<organism evidence="2 3">
    <name type="scientific">Stieleria magnilauensis</name>
    <dbReference type="NCBI Taxonomy" id="2527963"/>
    <lineage>
        <taxon>Bacteria</taxon>
        <taxon>Pseudomonadati</taxon>
        <taxon>Planctomycetota</taxon>
        <taxon>Planctomycetia</taxon>
        <taxon>Pirellulales</taxon>
        <taxon>Pirellulaceae</taxon>
        <taxon>Stieleria</taxon>
    </lineage>
</organism>
<dbReference type="InterPro" id="IPR016195">
    <property type="entry name" value="Pol/histidinol_Pase-like"/>
</dbReference>
<sequence>MAIIAEFERELYRKSPPTFATWHSIDLHNHSPASFDYEAGGENVLERSAQQILARDLAAVMFTDHVRLPDAGFVDELQRRTGRLILRGVELNVFVDAWTKPLSKITKNLYFHLLIGFDPDATETPDYWITHLYKRCHTEERQSGGTAIKGVTDSIDRICEELQGSNAIVIPAHLHSDHNAFASRSVDDIYADPEFLKAAKKCFTCLEVTDPKTAEFFDGKHQETNNLELACIRSSDSHSPEQLGVRPCYAQMEQVTFAELKHALELPFRVKLKRPDLPSAYIVGLQITGKFFSDLWLSLSPNCNVFMGVKGSGKTSVLECLRFVLGVEVPESRTEEVNGHLNAILGPGGSVKALVKRADGARVLVQRTLGSNQYALTFEDDRQQVVSSSDPIQFPAAILGWHEIEQAATDSRIRKVYLDAISGREAIRQHDVELKSYSQRIHATHDTASSKLKTFRDSQSQVSRLRERREGLQKLKDASLVALKEEYETAIRHRDLVATTQAQLALLKSQLPTRFAQVLAGINAPEFDLASPLKQALLPAAEAIRGLVTSTESARQELDDGMQTAINALDLNQANASVDFA</sequence>
<dbReference type="Proteomes" id="UP000318081">
    <property type="component" value="Chromosome"/>
</dbReference>
<dbReference type="InterPro" id="IPR038729">
    <property type="entry name" value="Rad50/SbcC_AAA"/>
</dbReference>
<dbReference type="InterPro" id="IPR027417">
    <property type="entry name" value="P-loop_NTPase"/>
</dbReference>
<dbReference type="SUPFAM" id="SSF52540">
    <property type="entry name" value="P-loop containing nucleoside triphosphate hydrolases"/>
    <property type="match status" value="1"/>
</dbReference>
<feature type="domain" description="Rad50/SbcC-type AAA" evidence="1">
    <location>
        <begin position="293"/>
        <end position="495"/>
    </location>
</feature>
<dbReference type="Gene3D" id="3.20.20.140">
    <property type="entry name" value="Metal-dependent hydrolases"/>
    <property type="match status" value="1"/>
</dbReference>
<accession>A0ABX5Y5G1</accession>
<dbReference type="Pfam" id="PF13476">
    <property type="entry name" value="AAA_23"/>
    <property type="match status" value="1"/>
</dbReference>
<proteinExistence type="predicted"/>
<dbReference type="SUPFAM" id="SSF89550">
    <property type="entry name" value="PHP domain-like"/>
    <property type="match status" value="1"/>
</dbReference>
<dbReference type="RefSeq" id="WP_145218985.1">
    <property type="nucleotide sequence ID" value="NZ_CP036432.1"/>
</dbReference>
<name>A0ABX5Y5G1_9BACT</name>